<proteinExistence type="predicted"/>
<reference evidence="3" key="1">
    <citation type="journal article" date="2014" name="BMC Genomics">
        <title>Characterizing the developmental transcriptome of the oriental fruit fly, Bactrocera dorsalis (Diptera: Tephritidae) through comparative genomic analysis with Drosophila melanogaster utilizing modENCODE datasets.</title>
        <authorList>
            <person name="Geib S.M."/>
            <person name="Calla B."/>
            <person name="Hall B."/>
            <person name="Hou S."/>
            <person name="Manoukis N.C."/>
        </authorList>
    </citation>
    <scope>NUCLEOTIDE SEQUENCE</scope>
    <source>
        <strain evidence="3">Punador</strain>
    </source>
</reference>
<feature type="compositionally biased region" description="Polar residues" evidence="2">
    <location>
        <begin position="190"/>
        <end position="202"/>
    </location>
</feature>
<dbReference type="AlphaFoldDB" id="A0A034WD94"/>
<feature type="coiled-coil region" evidence="1">
    <location>
        <begin position="18"/>
        <end position="45"/>
    </location>
</feature>
<feature type="region of interest" description="Disordered" evidence="2">
    <location>
        <begin position="165"/>
        <end position="208"/>
    </location>
</feature>
<sequence length="319" mass="37807">MGKLYNPDWQPWIVSKNLSVLEERLTNLELKNNLMRAEIDILSKQVNYLSSLWEKGKNIRNDFENVQKSQHRHYKQADELSLKQKSKTFNAWSGNGDNLDPVQITKNDLKKTYKCTDGNFREIAGMCIERTESNIKNMDDIFKKVDDVVVEQILEGIELLKEDSGTDETVKLDEPSSKVNPNENYMYKQGRNSNKKGQYSTENKYDAKRHWKQRRRLYSEEDEDVDAYGEGSGRKKLNSKEKLGKHYKEHSEEHIMSKGRFYKDRNFDKNSAERTPTSGEWHGKLMKQREAARNENEIRQRRKNWYIERGNEREKMRHS</sequence>
<accession>A0A034WD94</accession>
<evidence type="ECO:0000256" key="2">
    <source>
        <dbReference type="SAM" id="MobiDB-lite"/>
    </source>
</evidence>
<evidence type="ECO:0000313" key="3">
    <source>
        <dbReference type="EMBL" id="JAC52110.1"/>
    </source>
</evidence>
<keyword evidence="1" id="KW-0175">Coiled coil</keyword>
<feature type="compositionally biased region" description="Basic and acidic residues" evidence="2">
    <location>
        <begin position="165"/>
        <end position="176"/>
    </location>
</feature>
<evidence type="ECO:0000256" key="1">
    <source>
        <dbReference type="SAM" id="Coils"/>
    </source>
</evidence>
<organism evidence="3">
    <name type="scientific">Bactrocera dorsalis</name>
    <name type="common">Oriental fruit fly</name>
    <name type="synonym">Dacus dorsalis</name>
    <dbReference type="NCBI Taxonomy" id="27457"/>
    <lineage>
        <taxon>Eukaryota</taxon>
        <taxon>Metazoa</taxon>
        <taxon>Ecdysozoa</taxon>
        <taxon>Arthropoda</taxon>
        <taxon>Hexapoda</taxon>
        <taxon>Insecta</taxon>
        <taxon>Pterygota</taxon>
        <taxon>Neoptera</taxon>
        <taxon>Endopterygota</taxon>
        <taxon>Diptera</taxon>
        <taxon>Brachycera</taxon>
        <taxon>Muscomorpha</taxon>
        <taxon>Tephritoidea</taxon>
        <taxon>Tephritidae</taxon>
        <taxon>Bactrocera</taxon>
        <taxon>Bactrocera</taxon>
    </lineage>
</organism>
<dbReference type="EMBL" id="GAKP01006842">
    <property type="protein sequence ID" value="JAC52110.1"/>
    <property type="molecule type" value="Transcribed_RNA"/>
</dbReference>
<protein>
    <submittedName>
        <fullName evidence="3">Uncharacterized protein</fullName>
    </submittedName>
</protein>
<name>A0A034WD94_BACDO</name>